<comment type="pathway">
    <text evidence="1">Secondary metabolite biosynthesis; flavonoid biosynthesis.</text>
</comment>
<dbReference type="InterPro" id="IPR016088">
    <property type="entry name" value="Chalcone_isomerase_3-sand"/>
</dbReference>
<keyword evidence="3" id="KW-0284">Flavonoid biosynthesis</keyword>
<dbReference type="GO" id="GO:0045430">
    <property type="term" value="F:chalcone isomerase activity"/>
    <property type="evidence" value="ECO:0007669"/>
    <property type="project" value="UniProtKB-EC"/>
</dbReference>
<keyword evidence="2 8" id="KW-0413">Isomerase</keyword>
<dbReference type="Proteomes" id="UP000594638">
    <property type="component" value="Unassembled WGS sequence"/>
</dbReference>
<protein>
    <recommendedName>
        <fullName evidence="6">Chalcone-flavonone isomerase family protein</fullName>
    </recommendedName>
</protein>
<evidence type="ECO:0000313" key="9">
    <source>
        <dbReference type="Proteomes" id="UP000594638"/>
    </source>
</evidence>
<name>A0A8S0RI93_OLEEU</name>
<feature type="domain" description="Chalcone isomerase" evidence="7">
    <location>
        <begin position="33"/>
        <end position="89"/>
    </location>
</feature>
<comment type="caution">
    <text evidence="8">The sequence shown here is derived from an EMBL/GenBank/DDBJ whole genome shotgun (WGS) entry which is preliminary data.</text>
</comment>
<evidence type="ECO:0000256" key="5">
    <source>
        <dbReference type="ARBA" id="ARBA00034056"/>
    </source>
</evidence>
<dbReference type="GO" id="GO:0009813">
    <property type="term" value="P:flavonoid biosynthetic process"/>
    <property type="evidence" value="ECO:0007669"/>
    <property type="project" value="UniProtKB-KW"/>
</dbReference>
<dbReference type="InterPro" id="IPR016087">
    <property type="entry name" value="Chalcone_isomerase"/>
</dbReference>
<dbReference type="AlphaFoldDB" id="A0A8S0RI93"/>
<dbReference type="PANTHER" id="PTHR28039">
    <property type="entry name" value="CHALCONE--FLAVONONE ISOMERASE 1-RELATED"/>
    <property type="match status" value="1"/>
</dbReference>
<dbReference type="PANTHER" id="PTHR28039:SF8">
    <property type="entry name" value="CHALCONE--FLAVANONE ISOMERASE 1-RELATED"/>
    <property type="match status" value="1"/>
</dbReference>
<dbReference type="EMBL" id="CACTIH010003629">
    <property type="protein sequence ID" value="CAA2979459.1"/>
    <property type="molecule type" value="Genomic_DNA"/>
</dbReference>
<evidence type="ECO:0000313" key="8">
    <source>
        <dbReference type="EMBL" id="CAA2979459.1"/>
    </source>
</evidence>
<evidence type="ECO:0000256" key="1">
    <source>
        <dbReference type="ARBA" id="ARBA00004966"/>
    </source>
</evidence>
<accession>A0A8S0RI93</accession>
<evidence type="ECO:0000259" key="7">
    <source>
        <dbReference type="Pfam" id="PF02431"/>
    </source>
</evidence>
<reference evidence="8 9" key="1">
    <citation type="submission" date="2019-12" db="EMBL/GenBank/DDBJ databases">
        <authorList>
            <person name="Alioto T."/>
            <person name="Alioto T."/>
            <person name="Gomez Garrido J."/>
        </authorList>
    </citation>
    <scope>NUCLEOTIDE SEQUENCE [LARGE SCALE GENOMIC DNA]</scope>
</reference>
<organism evidence="8 9">
    <name type="scientific">Olea europaea subsp. europaea</name>
    <dbReference type="NCBI Taxonomy" id="158383"/>
    <lineage>
        <taxon>Eukaryota</taxon>
        <taxon>Viridiplantae</taxon>
        <taxon>Streptophyta</taxon>
        <taxon>Embryophyta</taxon>
        <taxon>Tracheophyta</taxon>
        <taxon>Spermatophyta</taxon>
        <taxon>Magnoliopsida</taxon>
        <taxon>eudicotyledons</taxon>
        <taxon>Gunneridae</taxon>
        <taxon>Pentapetalae</taxon>
        <taxon>asterids</taxon>
        <taxon>lamiids</taxon>
        <taxon>Lamiales</taxon>
        <taxon>Oleaceae</taxon>
        <taxon>Oleeae</taxon>
        <taxon>Olea</taxon>
    </lineage>
</organism>
<dbReference type="Gramene" id="OE9A004340T1">
    <property type="protein sequence ID" value="OE9A004340C1"/>
    <property type="gene ID" value="OE9A004340"/>
</dbReference>
<sequence length="146" mass="16492">MAPLCYQNKCFGRNHSARFHSEESETGTRIRYVGARGLEINGKFIKFTAIRVYLEHNTFSSLVVKGKGKSAEELTDSVEFFKDILQINFSDGDSSPESWNAVTENNQKVFPLEQSRIWLPDYQNCSNSGNLLGVRNLNPRKATVPS</sequence>
<proteinExistence type="inferred from homology"/>
<evidence type="ECO:0000256" key="3">
    <source>
        <dbReference type="ARBA" id="ARBA00023241"/>
    </source>
</evidence>
<evidence type="ECO:0000256" key="4">
    <source>
        <dbReference type="ARBA" id="ARBA00025429"/>
    </source>
</evidence>
<gene>
    <name evidence="8" type="ORF">OLEA9_A004340</name>
</gene>
<dbReference type="Pfam" id="PF02431">
    <property type="entry name" value="Chalcone"/>
    <property type="match status" value="1"/>
</dbReference>
<dbReference type="InterPro" id="IPR044164">
    <property type="entry name" value="CFI"/>
</dbReference>
<comment type="similarity">
    <text evidence="6">Belongs to the chalcone isomerase family.</text>
</comment>
<keyword evidence="9" id="KW-1185">Reference proteome</keyword>
<comment type="function">
    <text evidence="4">Catalyzes the intramolecular cyclization of bicyclic chalcones into tricyclic (S)-flavanones. Responsible for the isomerization of 4,2',4',6'-tetrahydroxychalcone (also termed chalcone) into naringenin.</text>
</comment>
<comment type="catalytic activity">
    <reaction evidence="5">
        <text>a chalcone = a flavanone.</text>
        <dbReference type="EC" id="5.5.1.6"/>
    </reaction>
</comment>
<dbReference type="Gene3D" id="3.50.70.10">
    <property type="match status" value="1"/>
</dbReference>
<evidence type="ECO:0000256" key="6">
    <source>
        <dbReference type="RuleBase" id="RU361158"/>
    </source>
</evidence>
<dbReference type="OrthoDB" id="1903537at2759"/>
<dbReference type="InterPro" id="IPR036298">
    <property type="entry name" value="Chalcone_isomerase_sf"/>
</dbReference>
<evidence type="ECO:0000256" key="2">
    <source>
        <dbReference type="ARBA" id="ARBA00023235"/>
    </source>
</evidence>
<dbReference type="SUPFAM" id="SSF54626">
    <property type="entry name" value="Chalcone isomerase"/>
    <property type="match status" value="1"/>
</dbReference>